<proteinExistence type="inferred from homology"/>
<dbReference type="RefSeq" id="WP_122924263.1">
    <property type="nucleotide sequence ID" value="NZ_RHHU01000010.1"/>
</dbReference>
<dbReference type="Pfam" id="PF01497">
    <property type="entry name" value="Peripla_BP_2"/>
    <property type="match status" value="1"/>
</dbReference>
<feature type="signal peptide" evidence="6">
    <location>
        <begin position="1"/>
        <end position="20"/>
    </location>
</feature>
<dbReference type="PROSITE" id="PS50983">
    <property type="entry name" value="FE_B12_PBP"/>
    <property type="match status" value="1"/>
</dbReference>
<comment type="caution">
    <text evidence="8">The sequence shown here is derived from an EMBL/GenBank/DDBJ whole genome shotgun (WGS) entry which is preliminary data.</text>
</comment>
<dbReference type="InterPro" id="IPR002491">
    <property type="entry name" value="ABC_transptr_periplasmic_BD"/>
</dbReference>
<sequence length="312" mass="34585">MRKMLLPVLLILTMVLSACGKEAPAPQENAAAGNETKTETKTGTMTYQSENGPIEIPADPQRIIGLTNAPNILSLDGKLVGVDEWTKKNPLFKDKLTEVETVSDEDLEKIIELKPDLIIAGSTMKNLDKMSKIAPTIVYTWGKLDYLAQQLEIGKVLNKEAEAKAWIDDFTKRAKETGEEIKAKIGEKATVSVFEYDAKSFYVFGNNWARGTEVLYQAMGLNMPDAVKKEALGPGYYMMSVEVIPQFAGDYIILSKPTGEENAFLKSDTWKNIPAVSQKHIIEIDTEASTYSDPTTLEYLLKIFKEGFLGKA</sequence>
<dbReference type="GO" id="GO:0030288">
    <property type="term" value="C:outer membrane-bounded periplasmic space"/>
    <property type="evidence" value="ECO:0007669"/>
    <property type="project" value="TreeGrafter"/>
</dbReference>
<dbReference type="InterPro" id="IPR051313">
    <property type="entry name" value="Bact_iron-sidero_bind"/>
</dbReference>
<dbReference type="EMBL" id="RHHU01000010">
    <property type="protein sequence ID" value="RNB83748.1"/>
    <property type="molecule type" value="Genomic_DNA"/>
</dbReference>
<feature type="domain" description="Fe/B12 periplasmic-binding" evidence="7">
    <location>
        <begin position="62"/>
        <end position="312"/>
    </location>
</feature>
<dbReference type="GO" id="GO:1901678">
    <property type="term" value="P:iron coordination entity transport"/>
    <property type="evidence" value="ECO:0007669"/>
    <property type="project" value="UniProtKB-ARBA"/>
</dbReference>
<comment type="subcellular location">
    <subcellularLocation>
        <location evidence="1">Cell envelope</location>
    </subcellularLocation>
</comment>
<dbReference type="CDD" id="cd01138">
    <property type="entry name" value="FeuA"/>
    <property type="match status" value="1"/>
</dbReference>
<dbReference type="Proteomes" id="UP000269573">
    <property type="component" value="Unassembled WGS sequence"/>
</dbReference>
<evidence type="ECO:0000256" key="2">
    <source>
        <dbReference type="ARBA" id="ARBA00008814"/>
    </source>
</evidence>
<gene>
    <name evidence="8" type="ORF">EDM59_14550</name>
</gene>
<dbReference type="PANTHER" id="PTHR30532">
    <property type="entry name" value="IRON III DICITRATE-BINDING PERIPLASMIC PROTEIN"/>
    <property type="match status" value="1"/>
</dbReference>
<dbReference type="PROSITE" id="PS51257">
    <property type="entry name" value="PROKAR_LIPOPROTEIN"/>
    <property type="match status" value="1"/>
</dbReference>
<name>A0A3M8D760_9BACL</name>
<evidence type="ECO:0000256" key="3">
    <source>
        <dbReference type="ARBA" id="ARBA00022448"/>
    </source>
</evidence>
<accession>A0A3M8D760</accession>
<evidence type="ECO:0000259" key="7">
    <source>
        <dbReference type="PROSITE" id="PS50983"/>
    </source>
</evidence>
<protein>
    <submittedName>
        <fullName evidence="8">Iron-hydroxamate ABC transporter substrate-binding protein</fullName>
    </submittedName>
</protein>
<dbReference type="SUPFAM" id="SSF53807">
    <property type="entry name" value="Helical backbone' metal receptor"/>
    <property type="match status" value="1"/>
</dbReference>
<organism evidence="8 9">
    <name type="scientific">Brevibacillus nitrificans</name>
    <dbReference type="NCBI Taxonomy" id="651560"/>
    <lineage>
        <taxon>Bacteria</taxon>
        <taxon>Bacillati</taxon>
        <taxon>Bacillota</taxon>
        <taxon>Bacilli</taxon>
        <taxon>Bacillales</taxon>
        <taxon>Paenibacillaceae</taxon>
        <taxon>Brevibacillus</taxon>
    </lineage>
</organism>
<keyword evidence="9" id="KW-1185">Reference proteome</keyword>
<evidence type="ECO:0000256" key="1">
    <source>
        <dbReference type="ARBA" id="ARBA00004196"/>
    </source>
</evidence>
<feature type="region of interest" description="Disordered" evidence="5">
    <location>
        <begin position="23"/>
        <end position="52"/>
    </location>
</feature>
<keyword evidence="3" id="KW-0813">Transport</keyword>
<evidence type="ECO:0000256" key="6">
    <source>
        <dbReference type="SAM" id="SignalP"/>
    </source>
</evidence>
<evidence type="ECO:0000313" key="8">
    <source>
        <dbReference type="EMBL" id="RNB83748.1"/>
    </source>
</evidence>
<dbReference type="Gene3D" id="3.40.50.1980">
    <property type="entry name" value="Nitrogenase molybdenum iron protein domain"/>
    <property type="match status" value="2"/>
</dbReference>
<evidence type="ECO:0000313" key="9">
    <source>
        <dbReference type="Proteomes" id="UP000269573"/>
    </source>
</evidence>
<comment type="similarity">
    <text evidence="2">Belongs to the bacterial solute-binding protein 8 family.</text>
</comment>
<dbReference type="AlphaFoldDB" id="A0A3M8D760"/>
<dbReference type="PANTHER" id="PTHR30532:SF26">
    <property type="entry name" value="IRON(3+)-HYDROXAMATE-BINDING PROTEIN FHUD"/>
    <property type="match status" value="1"/>
</dbReference>
<keyword evidence="4 6" id="KW-0732">Signal</keyword>
<feature type="chain" id="PRO_5018167357" evidence="6">
    <location>
        <begin position="21"/>
        <end position="312"/>
    </location>
</feature>
<reference evidence="8 9" key="1">
    <citation type="submission" date="2018-10" db="EMBL/GenBank/DDBJ databases">
        <title>Phylogenomics of Brevibacillus.</title>
        <authorList>
            <person name="Dunlap C."/>
        </authorList>
    </citation>
    <scope>NUCLEOTIDE SEQUENCE [LARGE SCALE GENOMIC DNA]</scope>
    <source>
        <strain evidence="8 9">JCM 15774</strain>
    </source>
</reference>
<evidence type="ECO:0000256" key="5">
    <source>
        <dbReference type="SAM" id="MobiDB-lite"/>
    </source>
</evidence>
<evidence type="ECO:0000256" key="4">
    <source>
        <dbReference type="ARBA" id="ARBA00022729"/>
    </source>
</evidence>